<dbReference type="SUPFAM" id="SSF102114">
    <property type="entry name" value="Radical SAM enzymes"/>
    <property type="match status" value="1"/>
</dbReference>
<keyword evidence="5" id="KW-0408">Iron</keyword>
<keyword evidence="6" id="KW-0411">Iron-sulfur</keyword>
<dbReference type="PANTHER" id="PTHR11228:SF7">
    <property type="entry name" value="PQQA PEPTIDE CYCLASE"/>
    <property type="match status" value="1"/>
</dbReference>
<name>A0A2C9CBL8_KUEST</name>
<gene>
    <name evidence="9" type="primary">nirJ_1</name>
    <name evidence="8" type="synonym">nirJ</name>
    <name evidence="8" type="ORF">KsCSTR_33340</name>
    <name evidence="9" type="ORF">KSMBR1_0449</name>
</gene>
<dbReference type="PANTHER" id="PTHR11228">
    <property type="entry name" value="RADICAL SAM DOMAIN PROTEIN"/>
    <property type="match status" value="1"/>
</dbReference>
<accession>A0A2C9CBL8</accession>
<evidence type="ECO:0000313" key="10">
    <source>
        <dbReference type="Proteomes" id="UP000221734"/>
    </source>
</evidence>
<dbReference type="AlphaFoldDB" id="A0A2C9CBL8"/>
<dbReference type="InterPro" id="IPR050377">
    <property type="entry name" value="Radical_SAM_PqqE_MftC-like"/>
</dbReference>
<evidence type="ECO:0000256" key="4">
    <source>
        <dbReference type="ARBA" id="ARBA00022723"/>
    </source>
</evidence>
<comment type="cofactor">
    <cofactor evidence="1">
        <name>[4Fe-4S] cluster</name>
        <dbReference type="ChEBI" id="CHEBI:49883"/>
    </cofactor>
</comment>
<dbReference type="Gene3D" id="3.20.20.70">
    <property type="entry name" value="Aldolase class I"/>
    <property type="match status" value="1"/>
</dbReference>
<dbReference type="GO" id="GO:0006783">
    <property type="term" value="P:heme biosynthetic process"/>
    <property type="evidence" value="ECO:0007669"/>
    <property type="project" value="TreeGrafter"/>
</dbReference>
<dbReference type="EMBL" id="CP049055">
    <property type="protein sequence ID" value="QII12713.1"/>
    <property type="molecule type" value="Genomic_DNA"/>
</dbReference>
<sequence length="362" mass="40911">MLRITEYVKDSLSKKGCRPFSGAIVIWNITNNCNLTCKHCYAYANQIKGKELGSEDTISLIQQFKQSAVKLAILSGGEPLMRKDIFDITCELKKAGIKTYLSTNGILIGEDNINRIKEQLDYIGISIDGETGIHDSFRGRKGAFEDSLRAIRLCLKNGLKVGVRFTLTENTQKSLPFIFELARKEGIQKIYISHLVYSGRAGDLHDVDRDGYRRAIGFILEKSFEYVDNNIPINVVTGNNDADAVMLLNAVKKRYPYIYDGLYERLRTWGGNQAGKRLVNIDSEGNVKPDPFFSDAVGNVRTRSFCEIWNSNGILSRLRESPRRLHGRCGKCAYIEICNGNSRARAYIRYGDYFEEDPACHI</sequence>
<dbReference type="Pfam" id="PF13186">
    <property type="entry name" value="SPASM"/>
    <property type="match status" value="1"/>
</dbReference>
<proteinExistence type="predicted"/>
<dbReference type="Pfam" id="PF04055">
    <property type="entry name" value="Radical_SAM"/>
    <property type="match status" value="1"/>
</dbReference>
<dbReference type="CDD" id="cd01335">
    <property type="entry name" value="Radical_SAM"/>
    <property type="match status" value="1"/>
</dbReference>
<dbReference type="GO" id="GO:0051539">
    <property type="term" value="F:4 iron, 4 sulfur cluster binding"/>
    <property type="evidence" value="ECO:0007669"/>
    <property type="project" value="UniProtKB-KW"/>
</dbReference>
<organism evidence="9 10">
    <name type="scientific">Kuenenia stuttgartiensis</name>
    <dbReference type="NCBI Taxonomy" id="174633"/>
    <lineage>
        <taxon>Bacteria</taxon>
        <taxon>Pseudomonadati</taxon>
        <taxon>Planctomycetota</taxon>
        <taxon>Candidatus Brocadiia</taxon>
        <taxon>Candidatus Brocadiales</taxon>
        <taxon>Candidatus Brocadiaceae</taxon>
        <taxon>Candidatus Kuenenia</taxon>
    </lineage>
</organism>
<dbReference type="EMBL" id="LT934425">
    <property type="protein sequence ID" value="SOH02963.1"/>
    <property type="molecule type" value="Genomic_DNA"/>
</dbReference>
<evidence type="ECO:0000256" key="1">
    <source>
        <dbReference type="ARBA" id="ARBA00001966"/>
    </source>
</evidence>
<dbReference type="InterPro" id="IPR023885">
    <property type="entry name" value="4Fe4S-binding_SPASM_dom"/>
</dbReference>
<dbReference type="RefSeq" id="WP_099323868.1">
    <property type="nucleotide sequence ID" value="NZ_CP049055.1"/>
</dbReference>
<dbReference type="SFLD" id="SFLDS00029">
    <property type="entry name" value="Radical_SAM"/>
    <property type="match status" value="1"/>
</dbReference>
<protein>
    <submittedName>
        <fullName evidence="8">Heme d1 biosynthesis protein NirJ</fullName>
    </submittedName>
</protein>
<keyword evidence="4" id="KW-0479">Metal-binding</keyword>
<dbReference type="GO" id="GO:0046872">
    <property type="term" value="F:metal ion binding"/>
    <property type="evidence" value="ECO:0007669"/>
    <property type="project" value="UniProtKB-KW"/>
</dbReference>
<dbReference type="NCBIfam" id="TIGR04085">
    <property type="entry name" value="rSAM_more_4Fe4S"/>
    <property type="match status" value="1"/>
</dbReference>
<dbReference type="InterPro" id="IPR017200">
    <property type="entry name" value="PqqE-like"/>
</dbReference>
<evidence type="ECO:0000256" key="3">
    <source>
        <dbReference type="ARBA" id="ARBA00022691"/>
    </source>
</evidence>
<dbReference type="SFLD" id="SFLDG01067">
    <property type="entry name" value="SPASM/twitch_domain_containing"/>
    <property type="match status" value="1"/>
</dbReference>
<dbReference type="PIRSF" id="PIRSF037420">
    <property type="entry name" value="PQQ_syn_pqqE"/>
    <property type="match status" value="1"/>
</dbReference>
<dbReference type="CDD" id="cd21123">
    <property type="entry name" value="SPASM_MftC-like"/>
    <property type="match status" value="1"/>
</dbReference>
<keyword evidence="10" id="KW-1185">Reference proteome</keyword>
<reference evidence="9" key="2">
    <citation type="submission" date="2017-10" db="EMBL/GenBank/DDBJ databases">
        <authorList>
            <person name="Banno H."/>
            <person name="Chua N.-H."/>
        </authorList>
    </citation>
    <scope>NUCLEOTIDE SEQUENCE [LARGE SCALE GENOMIC DNA]</scope>
    <source>
        <strain evidence="9">Kuenenia_mbr1_ru-nijmegen</strain>
    </source>
</reference>
<evidence type="ECO:0000313" key="11">
    <source>
        <dbReference type="Proteomes" id="UP000501926"/>
    </source>
</evidence>
<evidence type="ECO:0000313" key="8">
    <source>
        <dbReference type="EMBL" id="QII12713.1"/>
    </source>
</evidence>
<dbReference type="Proteomes" id="UP000221734">
    <property type="component" value="Chromosome Kuenenia_stuttgartiensis_MBR1"/>
</dbReference>
<keyword evidence="3" id="KW-0949">S-adenosyl-L-methionine</keyword>
<dbReference type="OrthoDB" id="9782387at2"/>
<evidence type="ECO:0000256" key="6">
    <source>
        <dbReference type="ARBA" id="ARBA00023014"/>
    </source>
</evidence>
<dbReference type="Proteomes" id="UP000501926">
    <property type="component" value="Chromosome"/>
</dbReference>
<dbReference type="InterPro" id="IPR007197">
    <property type="entry name" value="rSAM"/>
</dbReference>
<feature type="domain" description="Radical SAM core" evidence="7">
    <location>
        <begin position="19"/>
        <end position="232"/>
    </location>
</feature>
<dbReference type="SFLD" id="SFLDG01386">
    <property type="entry name" value="main_SPASM_domain-containing"/>
    <property type="match status" value="1"/>
</dbReference>
<dbReference type="GO" id="GO:0003824">
    <property type="term" value="F:catalytic activity"/>
    <property type="evidence" value="ECO:0007669"/>
    <property type="project" value="InterPro"/>
</dbReference>
<reference evidence="10" key="1">
    <citation type="submission" date="2017-10" db="EMBL/GenBank/DDBJ databases">
        <authorList>
            <person name="Frank J."/>
        </authorList>
    </citation>
    <scope>NUCLEOTIDE SEQUENCE [LARGE SCALE GENOMIC DNA]</scope>
</reference>
<dbReference type="InterPro" id="IPR058240">
    <property type="entry name" value="rSAM_sf"/>
</dbReference>
<dbReference type="InterPro" id="IPR013785">
    <property type="entry name" value="Aldolase_TIM"/>
</dbReference>
<evidence type="ECO:0000313" key="9">
    <source>
        <dbReference type="EMBL" id="SOH02963.1"/>
    </source>
</evidence>
<dbReference type="PROSITE" id="PS51918">
    <property type="entry name" value="RADICAL_SAM"/>
    <property type="match status" value="1"/>
</dbReference>
<evidence type="ECO:0000256" key="2">
    <source>
        <dbReference type="ARBA" id="ARBA00022485"/>
    </source>
</evidence>
<evidence type="ECO:0000256" key="5">
    <source>
        <dbReference type="ARBA" id="ARBA00023004"/>
    </source>
</evidence>
<keyword evidence="2" id="KW-0004">4Fe-4S</keyword>
<reference evidence="8 11" key="3">
    <citation type="submission" date="2020-02" db="EMBL/GenBank/DDBJ databases">
        <title>Newly sequenced genome of strain CSTR1 showed variability in Candidatus Kuenenia stuttgartiensis genomes.</title>
        <authorList>
            <person name="Ding C."/>
            <person name="Adrian L."/>
        </authorList>
    </citation>
    <scope>NUCLEOTIDE SEQUENCE [LARGE SCALE GENOMIC DNA]</scope>
    <source>
        <strain evidence="8 11">CSTR1</strain>
    </source>
</reference>
<evidence type="ECO:0000259" key="7">
    <source>
        <dbReference type="PROSITE" id="PS51918"/>
    </source>
</evidence>
<dbReference type="KEGG" id="kst:KSMBR1_0449"/>